<dbReference type="EMBL" id="LZYO01000010">
    <property type="protein sequence ID" value="ODH44971.1"/>
    <property type="molecule type" value="Genomic_DNA"/>
</dbReference>
<feature type="region of interest" description="Disordered" evidence="1">
    <location>
        <begin position="841"/>
        <end position="947"/>
    </location>
</feature>
<sequence>MRTRSQPISPGGLQSLQTISRRKKSQTDSTPPKIPKPVKETTAKATKTKGEKKIPAKRGPKKGSKKSATKSEESATIDSADALSPTKAAASDVPTPNVDGDATPEQPAEASTNTCEQPIISSTSPIVTTPVDSSPVPILVVTPVMDATTPTPSVSGQQAHLETQGKQSPSPKSVPKSSLSTLFERVSSPGNRKSNPHANLSSSASVGFPIPPAGNPQEPSGVGQIPATNAPSAQSLAKPYKYSTRHPIIQLPCQILDTLPVLNKKRSSSIAFPNPCFSRLPKRSWGKLTFRPSNCSPSSNRRAQSGHASLSRFIVSSATSGMRLPNSFSSTRDKLRGDTTSPALAWGMVPRCPCCTEMLVCPYRHDIEAFSGENQTTKKRTLTKAPGSPRKRARLDSSDDGKSPPINSQSTRKRRNTGNSSVALHRQRKVTSYAERSRRRALESQGRIEKTIFRIPQLIAQNKADLTKENDKTEDSEADEPVWDVLKQMKADAAAMSDDEQPQLPETPQAPQTPSRTWGIRGFLNSVPRTISKFIPTFTLSPNRSQSSVDVFTAPPESQMRPLPPAPINTPQQNEQSEPLEQSEQTPDDGSLTYSLFPEPLNRRELLGISSPRKEAHQPSPDQLISSVETESDNVQHASNSTTTNNTNRNKRKRRSTSPDEIPNPPGCSYGMDLRYFEYSSLSEADDDSLTNPDTTANIAQTRASIPASNPTPAPIHAPIPSTAQPAIRGILRNAKRVRFDASPENTPSKLRLRRNSDDSHQETESQDLSEPLINSLRNSSNDHSAPQSPAPTQPGRDQISSPESVQEPAQPIEPSPMIIRPNPFGTYCLDYSVFSDSDEDLEEDVAAESATKESTAAAILSNTDNIAENQTPSVSSETEAPPFQPPPMTPTTATAVSAAPEPHTPATPVTPTVPTTRTDASISANNWTQLPPPRPTPANVSLPLSATPVGSDAVAKLRSRAEKYKPKLPSGLRASRRYSSSPVSACEGSDILGPQPEPIEPLGESPLPHLNAQGERQAMEARSEAVVGKENLLGDLGRSSEQTSHVPDPHITQLVREMWLEEDEGAADQIFGREFRRYSREQFRLGEPGLVGGEREVEEEEEEEEEGEAAPIEPFNLRSYGEFCQELGEYRRERAS</sequence>
<feature type="compositionally biased region" description="Basic residues" evidence="1">
    <location>
        <begin position="55"/>
        <end position="68"/>
    </location>
</feature>
<feature type="compositionally biased region" description="Polar residues" evidence="1">
    <location>
        <begin position="148"/>
        <end position="165"/>
    </location>
</feature>
<organism evidence="2 3">
    <name type="scientific">Paracoccidioides brasiliensis</name>
    <dbReference type="NCBI Taxonomy" id="121759"/>
    <lineage>
        <taxon>Eukaryota</taxon>
        <taxon>Fungi</taxon>
        <taxon>Dikarya</taxon>
        <taxon>Ascomycota</taxon>
        <taxon>Pezizomycotina</taxon>
        <taxon>Eurotiomycetes</taxon>
        <taxon>Eurotiomycetidae</taxon>
        <taxon>Onygenales</taxon>
        <taxon>Ajellomycetaceae</taxon>
        <taxon>Paracoccidioides</taxon>
    </lineage>
</organism>
<feature type="compositionally biased region" description="Polar residues" evidence="1">
    <location>
        <begin position="504"/>
        <end position="516"/>
    </location>
</feature>
<feature type="compositionally biased region" description="Basic and acidic residues" evidence="1">
    <location>
        <begin position="37"/>
        <end position="54"/>
    </location>
</feature>
<dbReference type="AlphaFoldDB" id="A0A1D2JPB9"/>
<feature type="region of interest" description="Disordered" evidence="1">
    <location>
        <begin position="704"/>
        <end position="820"/>
    </location>
</feature>
<dbReference type="VEuPathDB" id="FungiDB:PABG_11519"/>
<feature type="compositionally biased region" description="Polar residues" evidence="1">
    <location>
        <begin position="861"/>
        <end position="877"/>
    </location>
</feature>
<feature type="region of interest" description="Disordered" evidence="1">
    <location>
        <begin position="1090"/>
        <end position="1116"/>
    </location>
</feature>
<feature type="compositionally biased region" description="Polar residues" evidence="1">
    <location>
        <begin position="188"/>
        <end position="205"/>
    </location>
</feature>
<feature type="compositionally biased region" description="Polar residues" evidence="1">
    <location>
        <begin position="776"/>
        <end position="788"/>
    </location>
</feature>
<feature type="compositionally biased region" description="Polar residues" evidence="1">
    <location>
        <begin position="1"/>
        <end position="19"/>
    </location>
</feature>
<dbReference type="VEuPathDB" id="FungiDB:PABG_11518"/>
<feature type="region of interest" description="Disordered" evidence="1">
    <location>
        <begin position="539"/>
        <end position="599"/>
    </location>
</feature>
<protein>
    <submittedName>
        <fullName evidence="2">Uncharacterized protein</fullName>
    </submittedName>
</protein>
<feature type="compositionally biased region" description="Acidic residues" evidence="1">
    <location>
        <begin position="1097"/>
        <end position="1109"/>
    </location>
</feature>
<feature type="compositionally biased region" description="Low complexity" evidence="1">
    <location>
        <begin position="891"/>
        <end position="917"/>
    </location>
</feature>
<feature type="compositionally biased region" description="Basic and acidic residues" evidence="1">
    <location>
        <begin position="755"/>
        <end position="764"/>
    </location>
</feature>
<evidence type="ECO:0000313" key="3">
    <source>
        <dbReference type="Proteomes" id="UP000242814"/>
    </source>
</evidence>
<feature type="region of interest" description="Disordered" evidence="1">
    <location>
        <begin position="630"/>
        <end position="669"/>
    </location>
</feature>
<proteinExistence type="predicted"/>
<comment type="caution">
    <text evidence="2">The sequence shown here is derived from an EMBL/GenBank/DDBJ whole genome shotgun (WGS) entry which is preliminary data.</text>
</comment>
<feature type="region of interest" description="Disordered" evidence="1">
    <location>
        <begin position="374"/>
        <end position="444"/>
    </location>
</feature>
<feature type="compositionally biased region" description="Polar residues" evidence="1">
    <location>
        <begin position="109"/>
        <end position="132"/>
    </location>
</feature>
<feature type="region of interest" description="Disordered" evidence="1">
    <location>
        <begin position="961"/>
        <end position="1051"/>
    </location>
</feature>
<feature type="region of interest" description="Disordered" evidence="1">
    <location>
        <begin position="1"/>
        <end position="134"/>
    </location>
</feature>
<gene>
    <name evidence="2" type="ORF">ACO22_00522</name>
</gene>
<evidence type="ECO:0000313" key="2">
    <source>
        <dbReference type="EMBL" id="ODH44971.1"/>
    </source>
</evidence>
<feature type="region of interest" description="Disordered" evidence="1">
    <location>
        <begin position="146"/>
        <end position="232"/>
    </location>
</feature>
<feature type="compositionally biased region" description="Low complexity" evidence="1">
    <location>
        <begin position="166"/>
        <end position="180"/>
    </location>
</feature>
<accession>A0A1D2JPB9</accession>
<name>A0A1D2JPB9_PARBR</name>
<feature type="region of interest" description="Disordered" evidence="1">
    <location>
        <begin position="492"/>
        <end position="520"/>
    </location>
</feature>
<feature type="compositionally biased region" description="Low complexity" evidence="1">
    <location>
        <begin position="848"/>
        <end position="859"/>
    </location>
</feature>
<feature type="compositionally biased region" description="Polar residues" evidence="1">
    <location>
        <begin position="569"/>
        <end position="585"/>
    </location>
</feature>
<evidence type="ECO:0000256" key="1">
    <source>
        <dbReference type="SAM" id="MobiDB-lite"/>
    </source>
</evidence>
<dbReference type="Proteomes" id="UP000242814">
    <property type="component" value="Unassembled WGS sequence"/>
</dbReference>
<dbReference type="VEuPathDB" id="FungiDB:PADG_00786"/>
<feature type="compositionally biased region" description="Polar residues" evidence="1">
    <location>
        <begin position="539"/>
        <end position="550"/>
    </location>
</feature>
<feature type="compositionally biased region" description="Polar residues" evidence="1">
    <location>
        <begin position="918"/>
        <end position="930"/>
    </location>
</feature>
<reference evidence="2 3" key="1">
    <citation type="submission" date="2016-06" db="EMBL/GenBank/DDBJ databases">
        <authorList>
            <person name="Kjaerup R.B."/>
            <person name="Dalgaard T.S."/>
            <person name="Juul-Madsen H.R."/>
        </authorList>
    </citation>
    <scope>NUCLEOTIDE SEQUENCE [LARGE SCALE GENOMIC DNA]</scope>
    <source>
        <strain evidence="2 3">Pb300</strain>
    </source>
</reference>
<feature type="compositionally biased region" description="Low complexity" evidence="1">
    <location>
        <begin position="639"/>
        <end position="648"/>
    </location>
</feature>
<dbReference type="VEuPathDB" id="FungiDB:PADG_00787"/>